<evidence type="ECO:0000313" key="3">
    <source>
        <dbReference type="Proteomes" id="UP000001396"/>
    </source>
</evidence>
<dbReference type="PROSITE" id="PS00675">
    <property type="entry name" value="SIGMA54_INTERACT_1"/>
    <property type="match status" value="1"/>
</dbReference>
<gene>
    <name evidence="2" type="ORF">PPL_11091</name>
</gene>
<dbReference type="RefSeq" id="XP_020427720.1">
    <property type="nucleotide sequence ID" value="XM_020581850.1"/>
</dbReference>
<name>D3BSX1_HETP5</name>
<dbReference type="OMA" id="YIRISME"/>
<evidence type="ECO:0008006" key="4">
    <source>
        <dbReference type="Google" id="ProtNLM"/>
    </source>
</evidence>
<dbReference type="PANTHER" id="PTHR32046:SF11">
    <property type="entry name" value="IMMUNE-ASSOCIATED NUCLEOTIDE-BINDING PROTEIN 10-LIKE"/>
    <property type="match status" value="1"/>
</dbReference>
<dbReference type="Proteomes" id="UP000001396">
    <property type="component" value="Unassembled WGS sequence"/>
</dbReference>
<evidence type="ECO:0000313" key="2">
    <source>
        <dbReference type="EMBL" id="EFA75586.1"/>
    </source>
</evidence>
<dbReference type="GeneID" id="31366560"/>
<dbReference type="STRING" id="670386.D3BSX1"/>
<dbReference type="EMBL" id="ADBJ01000054">
    <property type="protein sequence ID" value="EFA75586.1"/>
    <property type="molecule type" value="Genomic_DNA"/>
</dbReference>
<sequence>MIENTNKVFLVIGETGSGKSTFINTIGNYFNGGSLENLKVFIPNELYAQNCSTELVPSEVPISQGRSTKHFQIYTFFDKDGSQNLSFIDTPGFGSLLMPNNALQQVILDAVRTHERDLCGIIYIFSSTLDRGNKIIPNMVSFLKNSLPEYLHINSLHIYTKSYETVNDFRQLGIQSKTPSNINMQNSAFHGKGSKSDWKNSMEIISEEILPVLRDIKKPNKIIKETSMLSVSSKYNSISSNQFRTLIQTCLSESYDPNTKILLLADITLRLSTVKSILEQKYMNGVISCIYLFAFEKMIFDVDKFSLPSKNVIVLTPDHDNSLGSSFGIVVTPIFYLVDSETKTKSDFIFQNLYTPKPESSLYPFVLLKNTFTPTNSVGSVLDMYSSEAFKLRDYIGEPIVTHRFINSFYTGLFNSLKLENGYTLDSMFKRYKEIDTNQLVDNPSSMVESYTVFYDFINVFQMSKSIPSNDQKISLLYSCTQSKITQLQSFIKPPPPINNIKLFMDEVVASGMKDIQEAEHQRMVSLCKNEYEGSLKEKIAECRDYLERINLLINNSSSSFTDTISSVKDEINSMIKSSKKDIEKLEQSKKKCKFNLFKSSVLIGLNLVLFAGCNVIPFGRSGITLIEKSMNFIQDPNMKEMGNVLKVLEKIDVEADPIRKKILNIEDKKEEKKEGAKDGKDDGKGKDKVKDDKNGKEGSKDKGKEGEEPKEKSSIKKVQGHLKNIMPIFEQVEQMVKNWNEMEKIVEKIDKLKEAIEKLTATIEQTLPKFSENLMKVLSQLSQRQKELSNSSATSRKYQVIELSERYKQNLKYIGEVLKFLPNKEGYESFVQIFEELKLYLNVSMDINDKIEDYKDHIQMIGYMANISTKSPSLANDQLSLELITQTKLHLVMEKYHQGTKGFLQCMFPFGLEVISAFQYSNNYSSQGQGIIQAMKDDIKSIQKYINIGLSQINRNITDNVLKRQFDSNTPFYKWTKANHKGFINRIQVLFAGEAVTFYADIDRVPQMYSATKFQTIKLHIGHPDPKVNETIQKSISQLFFELTHSGKSYYQFNQTKFLMVNDYCTFKYQLSSNDKVLVMNSTMELLAQSEPILSPYTYWTFKIRGIKEHLGRLLGPNDFINLELSLIGLGQFVDSEKYVYDKTNFDKLYSNYIVIE</sequence>
<dbReference type="Gene3D" id="3.40.50.300">
    <property type="entry name" value="P-loop containing nucleotide triphosphate hydrolases"/>
    <property type="match status" value="1"/>
</dbReference>
<proteinExistence type="predicted"/>
<dbReference type="AlphaFoldDB" id="D3BSX1"/>
<protein>
    <recommendedName>
        <fullName evidence="4">G domain-containing protein</fullName>
    </recommendedName>
</protein>
<dbReference type="PANTHER" id="PTHR32046">
    <property type="entry name" value="G DOMAIN-CONTAINING PROTEIN"/>
    <property type="match status" value="1"/>
</dbReference>
<dbReference type="InterPro" id="IPR025662">
    <property type="entry name" value="Sigma_54_int_dom_ATP-bd_1"/>
</dbReference>
<evidence type="ECO:0000256" key="1">
    <source>
        <dbReference type="SAM" id="MobiDB-lite"/>
    </source>
</evidence>
<reference evidence="2 3" key="1">
    <citation type="journal article" date="2011" name="Genome Res.">
        <title>Phylogeny-wide analysis of social amoeba genomes highlights ancient origins for complex intercellular communication.</title>
        <authorList>
            <person name="Heidel A.J."/>
            <person name="Lawal H.M."/>
            <person name="Felder M."/>
            <person name="Schilde C."/>
            <person name="Helps N.R."/>
            <person name="Tunggal B."/>
            <person name="Rivero F."/>
            <person name="John U."/>
            <person name="Schleicher M."/>
            <person name="Eichinger L."/>
            <person name="Platzer M."/>
            <person name="Noegel A.A."/>
            <person name="Schaap P."/>
            <person name="Gloeckner G."/>
        </authorList>
    </citation>
    <scope>NUCLEOTIDE SEQUENCE [LARGE SCALE GENOMIC DNA]</scope>
    <source>
        <strain evidence="3">ATCC 26659 / Pp 5 / PN500</strain>
    </source>
</reference>
<dbReference type="InterPro" id="IPR027417">
    <property type="entry name" value="P-loop_NTPase"/>
</dbReference>
<dbReference type="SUPFAM" id="SSF52540">
    <property type="entry name" value="P-loop containing nucleoside triphosphate hydrolases"/>
    <property type="match status" value="1"/>
</dbReference>
<feature type="compositionally biased region" description="Basic and acidic residues" evidence="1">
    <location>
        <begin position="670"/>
        <end position="715"/>
    </location>
</feature>
<accession>D3BSX1</accession>
<keyword evidence="3" id="KW-1185">Reference proteome</keyword>
<comment type="caution">
    <text evidence="2">The sequence shown here is derived from an EMBL/GenBank/DDBJ whole genome shotgun (WGS) entry which is preliminary data.</text>
</comment>
<feature type="region of interest" description="Disordered" evidence="1">
    <location>
        <begin position="670"/>
        <end position="718"/>
    </location>
</feature>
<organism evidence="2 3">
    <name type="scientific">Heterostelium pallidum (strain ATCC 26659 / Pp 5 / PN500)</name>
    <name type="common">Cellular slime mold</name>
    <name type="synonym">Polysphondylium pallidum</name>
    <dbReference type="NCBI Taxonomy" id="670386"/>
    <lineage>
        <taxon>Eukaryota</taxon>
        <taxon>Amoebozoa</taxon>
        <taxon>Evosea</taxon>
        <taxon>Eumycetozoa</taxon>
        <taxon>Dictyostelia</taxon>
        <taxon>Acytosteliales</taxon>
        <taxon>Acytosteliaceae</taxon>
        <taxon>Heterostelium</taxon>
    </lineage>
</organism>
<dbReference type="InParanoid" id="D3BSX1"/>